<dbReference type="AlphaFoldDB" id="A0A919XML6"/>
<reference evidence="9 10" key="1">
    <citation type="submission" date="2021-03" db="EMBL/GenBank/DDBJ databases">
        <title>Antimicrobial resistance genes in bacteria isolated from Japanese honey, and their potential for conferring macrolide and lincosamide resistance in the American foulbrood pathogen Paenibacillus larvae.</title>
        <authorList>
            <person name="Okamoto M."/>
            <person name="Kumagai M."/>
            <person name="Kanamori H."/>
            <person name="Takamatsu D."/>
        </authorList>
    </citation>
    <scope>NUCLEOTIDE SEQUENCE [LARGE SCALE GENOMIC DNA]</scope>
    <source>
        <strain evidence="9 10">J41TS12</strain>
    </source>
</reference>
<dbReference type="CDD" id="cd06261">
    <property type="entry name" value="TM_PBP2"/>
    <property type="match status" value="1"/>
</dbReference>
<proteinExistence type="inferred from homology"/>
<keyword evidence="2 7" id="KW-0813">Transport</keyword>
<comment type="similarity">
    <text evidence="7">Belongs to the binding-protein-dependent transport system permease family.</text>
</comment>
<accession>A0A919XML6</accession>
<evidence type="ECO:0000256" key="2">
    <source>
        <dbReference type="ARBA" id="ARBA00022448"/>
    </source>
</evidence>
<dbReference type="PANTHER" id="PTHR43744">
    <property type="entry name" value="ABC TRANSPORTER PERMEASE PROTEIN MG189-RELATED-RELATED"/>
    <property type="match status" value="1"/>
</dbReference>
<dbReference type="PANTHER" id="PTHR43744:SF8">
    <property type="entry name" value="SN-GLYCEROL-3-PHOSPHATE TRANSPORT SYSTEM PERMEASE PROTEIN UGPE"/>
    <property type="match status" value="1"/>
</dbReference>
<feature type="transmembrane region" description="Helical" evidence="7">
    <location>
        <begin position="106"/>
        <end position="130"/>
    </location>
</feature>
<dbReference type="PROSITE" id="PS50928">
    <property type="entry name" value="ABC_TM1"/>
    <property type="match status" value="1"/>
</dbReference>
<evidence type="ECO:0000256" key="6">
    <source>
        <dbReference type="ARBA" id="ARBA00023136"/>
    </source>
</evidence>
<dbReference type="Pfam" id="PF00528">
    <property type="entry name" value="BPD_transp_1"/>
    <property type="match status" value="1"/>
</dbReference>
<dbReference type="GO" id="GO:0055085">
    <property type="term" value="P:transmembrane transport"/>
    <property type="evidence" value="ECO:0007669"/>
    <property type="project" value="InterPro"/>
</dbReference>
<comment type="subcellular location">
    <subcellularLocation>
        <location evidence="1 7">Cell membrane</location>
        <topology evidence="1 7">Multi-pass membrane protein</topology>
    </subcellularLocation>
</comment>
<evidence type="ECO:0000256" key="1">
    <source>
        <dbReference type="ARBA" id="ARBA00004651"/>
    </source>
</evidence>
<keyword evidence="3" id="KW-1003">Cell membrane</keyword>
<keyword evidence="10" id="KW-1185">Reference proteome</keyword>
<feature type="transmembrane region" description="Helical" evidence="7">
    <location>
        <begin position="136"/>
        <end position="156"/>
    </location>
</feature>
<dbReference type="Gene3D" id="1.10.3720.10">
    <property type="entry name" value="MetI-like"/>
    <property type="match status" value="1"/>
</dbReference>
<keyword evidence="6 7" id="KW-0472">Membrane</keyword>
<sequence length="275" mass="31161">MMRSKYVHKLLMSIFCLIVGLIVSFPVIYCVGVSLMSASDLSSYPPKLFPSTLYWENYKTVFTSTPILLFMWNSFLIALIGTIGRLITSSLAAYSFAFFDFKGKHFWFLIILGTMMIPGDMLIITNYITVANMKLINTYAGVMIVMIASATFMFMLRQHFKTMPRDFRDAAFVDGCGDLRFFLNILLPMSRSVLSSIFIASFIGLWNAYLWPLLVTNTEHMRTVQVGITMLQFEESMVYGPVMAGVTVILIPSVFIFLVFQRQLVQGITFSAIKG</sequence>
<dbReference type="GO" id="GO:0005886">
    <property type="term" value="C:plasma membrane"/>
    <property type="evidence" value="ECO:0007669"/>
    <property type="project" value="UniProtKB-SubCell"/>
</dbReference>
<name>A0A919XML6_9BACL</name>
<feature type="transmembrane region" description="Helical" evidence="7">
    <location>
        <begin position="67"/>
        <end position="94"/>
    </location>
</feature>
<evidence type="ECO:0000256" key="4">
    <source>
        <dbReference type="ARBA" id="ARBA00022692"/>
    </source>
</evidence>
<keyword evidence="4 7" id="KW-0812">Transmembrane</keyword>
<evidence type="ECO:0000259" key="8">
    <source>
        <dbReference type="PROSITE" id="PS50928"/>
    </source>
</evidence>
<evidence type="ECO:0000313" key="9">
    <source>
        <dbReference type="EMBL" id="GIO35796.1"/>
    </source>
</evidence>
<gene>
    <name evidence="9" type="ORF">J41TS12_06570</name>
</gene>
<dbReference type="Proteomes" id="UP000681162">
    <property type="component" value="Unassembled WGS sequence"/>
</dbReference>
<organism evidence="9 10">
    <name type="scientific">Paenibacillus antibioticophila</name>
    <dbReference type="NCBI Taxonomy" id="1274374"/>
    <lineage>
        <taxon>Bacteria</taxon>
        <taxon>Bacillati</taxon>
        <taxon>Bacillota</taxon>
        <taxon>Bacilli</taxon>
        <taxon>Bacillales</taxon>
        <taxon>Paenibacillaceae</taxon>
        <taxon>Paenibacillus</taxon>
    </lineage>
</organism>
<evidence type="ECO:0000256" key="3">
    <source>
        <dbReference type="ARBA" id="ARBA00022475"/>
    </source>
</evidence>
<evidence type="ECO:0000256" key="7">
    <source>
        <dbReference type="RuleBase" id="RU363032"/>
    </source>
</evidence>
<feature type="transmembrane region" description="Helical" evidence="7">
    <location>
        <begin position="193"/>
        <end position="211"/>
    </location>
</feature>
<evidence type="ECO:0000256" key="5">
    <source>
        <dbReference type="ARBA" id="ARBA00022989"/>
    </source>
</evidence>
<feature type="domain" description="ABC transmembrane type-1" evidence="8">
    <location>
        <begin position="71"/>
        <end position="260"/>
    </location>
</feature>
<dbReference type="InterPro" id="IPR000515">
    <property type="entry name" value="MetI-like"/>
</dbReference>
<comment type="caution">
    <text evidence="9">The sequence shown here is derived from an EMBL/GenBank/DDBJ whole genome shotgun (WGS) entry which is preliminary data.</text>
</comment>
<protein>
    <submittedName>
        <fullName evidence="9">ABC transporter permease</fullName>
    </submittedName>
</protein>
<dbReference type="InterPro" id="IPR035906">
    <property type="entry name" value="MetI-like_sf"/>
</dbReference>
<dbReference type="SUPFAM" id="SSF161098">
    <property type="entry name" value="MetI-like"/>
    <property type="match status" value="1"/>
</dbReference>
<dbReference type="EMBL" id="BORR01000002">
    <property type="protein sequence ID" value="GIO35796.1"/>
    <property type="molecule type" value="Genomic_DNA"/>
</dbReference>
<evidence type="ECO:0000313" key="10">
    <source>
        <dbReference type="Proteomes" id="UP000681162"/>
    </source>
</evidence>
<keyword evidence="5 7" id="KW-1133">Transmembrane helix</keyword>
<feature type="transmembrane region" description="Helical" evidence="7">
    <location>
        <begin position="238"/>
        <end position="260"/>
    </location>
</feature>